<dbReference type="EMBL" id="RXGB01000300">
    <property type="protein sequence ID" value="TMX04056.1"/>
    <property type="molecule type" value="Genomic_DNA"/>
</dbReference>
<evidence type="ECO:0000313" key="1">
    <source>
        <dbReference type="EMBL" id="TMX04056.1"/>
    </source>
</evidence>
<protein>
    <recommendedName>
        <fullName evidence="2">Methyltransferase domain-containing protein</fullName>
    </recommendedName>
</protein>
<proteinExistence type="predicted"/>
<organism evidence="1">
    <name type="scientific">Solanum chilense</name>
    <name type="common">Tomato</name>
    <name type="synonym">Lycopersicon chilense</name>
    <dbReference type="NCBI Taxonomy" id="4083"/>
    <lineage>
        <taxon>Eukaryota</taxon>
        <taxon>Viridiplantae</taxon>
        <taxon>Streptophyta</taxon>
        <taxon>Embryophyta</taxon>
        <taxon>Tracheophyta</taxon>
        <taxon>Spermatophyta</taxon>
        <taxon>Magnoliopsida</taxon>
        <taxon>eudicotyledons</taxon>
        <taxon>Gunneridae</taxon>
        <taxon>Pentapetalae</taxon>
        <taxon>asterids</taxon>
        <taxon>lamiids</taxon>
        <taxon>Solanales</taxon>
        <taxon>Solanaceae</taxon>
        <taxon>Solanoideae</taxon>
        <taxon>Solaneae</taxon>
        <taxon>Solanum</taxon>
        <taxon>Solanum subgen. Lycopersicon</taxon>
    </lineage>
</organism>
<feature type="non-terminal residue" evidence="1">
    <location>
        <position position="1"/>
    </location>
</feature>
<gene>
    <name evidence="1" type="ORF">EJD97_011756</name>
</gene>
<dbReference type="PANTHER" id="PTHR35276:SF1">
    <property type="entry name" value="TRNA (MNM(5)S(2)U34)-METHYLTRANSFERASE, CHLOROPLASTIC"/>
    <property type="match status" value="1"/>
</dbReference>
<dbReference type="Pfam" id="PF06962">
    <property type="entry name" value="rRNA_methylase"/>
    <property type="match status" value="1"/>
</dbReference>
<name>A0A6N2CBX2_SOLCI</name>
<comment type="caution">
    <text evidence="1">The sequence shown here is derived from an EMBL/GenBank/DDBJ whole genome shotgun (WGS) entry which is preliminary data.</text>
</comment>
<dbReference type="PANTHER" id="PTHR35276">
    <property type="entry name" value="S-ADENOSYL-L-METHIONINE-DEPENDENT METHYLTRANSFERASES SUPERFAMILY PROTEIN"/>
    <property type="match status" value="1"/>
</dbReference>
<reference evidence="1" key="1">
    <citation type="submission" date="2019-05" db="EMBL/GenBank/DDBJ databases">
        <title>The de novo reference genome and transcriptome assemblies of the wild tomato species Solanum chilense.</title>
        <authorList>
            <person name="Stam R."/>
            <person name="Nosenko T."/>
            <person name="Hoerger A.C."/>
            <person name="Stephan W."/>
            <person name="Seidel M.A."/>
            <person name="Kuhn J.M.M."/>
            <person name="Haberer G."/>
            <person name="Tellier A."/>
        </authorList>
    </citation>
    <scope>NUCLEOTIDE SEQUENCE</scope>
    <source>
        <tissue evidence="1">Mature leaves</tissue>
    </source>
</reference>
<dbReference type="InterPro" id="IPR010719">
    <property type="entry name" value="MnmM_MeTrfase"/>
</dbReference>
<accession>A0A6N2CBX2</accession>
<evidence type="ECO:0008006" key="2">
    <source>
        <dbReference type="Google" id="ProtNLM"/>
    </source>
</evidence>
<dbReference type="InterPro" id="IPR029063">
    <property type="entry name" value="SAM-dependent_MTases_sf"/>
</dbReference>
<dbReference type="AlphaFoldDB" id="A0A6N2CBX2"/>
<dbReference type="CDD" id="cd02440">
    <property type="entry name" value="AdoMet_MTases"/>
    <property type="match status" value="1"/>
</dbReference>
<dbReference type="Gene3D" id="3.40.50.150">
    <property type="entry name" value="Vaccinia Virus protein VP39"/>
    <property type="match status" value="1"/>
</dbReference>
<sequence>RHQQRCMLFVESIQMNLSSYSSILGRRMVKCEWNLKFSISPLLFSSKKSTISIAAFASSSELNGASISVAGAESSSSIPFFRDSPISGSMEQVMVEYVFGRKKATEVAHYVWKHVVQKGDAVVDATCGNGYDSLALLKLVADKTRRGRVYGMDVQKIALESTSSLLDQFASPDEKELVELFVMSHSQMEDIVPNDVAVRLVAFNLGYLPGGDKKIITRSETTVLALEAAKRILAPGGLISIVTYVGHPGGREEFEKIEEFASRLPVEAWNCCKLHTLNRPLAPMLLFLFKR</sequence>
<dbReference type="SUPFAM" id="SSF53335">
    <property type="entry name" value="S-adenosyl-L-methionine-dependent methyltransferases"/>
    <property type="match status" value="1"/>
</dbReference>